<dbReference type="OrthoDB" id="5994at2759"/>
<dbReference type="EMBL" id="WJQU01000002">
    <property type="protein sequence ID" value="KAJ6641857.1"/>
    <property type="molecule type" value="Genomic_DNA"/>
</dbReference>
<dbReference type="Proteomes" id="UP001151699">
    <property type="component" value="Chromosome B"/>
</dbReference>
<gene>
    <name evidence="1" type="ORF">Bhyg_06802</name>
</gene>
<organism evidence="1 2">
    <name type="scientific">Pseudolycoriella hygida</name>
    <dbReference type="NCBI Taxonomy" id="35572"/>
    <lineage>
        <taxon>Eukaryota</taxon>
        <taxon>Metazoa</taxon>
        <taxon>Ecdysozoa</taxon>
        <taxon>Arthropoda</taxon>
        <taxon>Hexapoda</taxon>
        <taxon>Insecta</taxon>
        <taxon>Pterygota</taxon>
        <taxon>Neoptera</taxon>
        <taxon>Endopterygota</taxon>
        <taxon>Diptera</taxon>
        <taxon>Nematocera</taxon>
        <taxon>Sciaroidea</taxon>
        <taxon>Sciaridae</taxon>
        <taxon>Pseudolycoriella</taxon>
    </lineage>
</organism>
<protein>
    <submittedName>
        <fullName evidence="1">Uncharacterized protein</fullName>
    </submittedName>
</protein>
<reference evidence="1" key="1">
    <citation type="submission" date="2022-07" db="EMBL/GenBank/DDBJ databases">
        <authorList>
            <person name="Trinca V."/>
            <person name="Uliana J.V.C."/>
            <person name="Torres T.T."/>
            <person name="Ward R.J."/>
            <person name="Monesi N."/>
        </authorList>
    </citation>
    <scope>NUCLEOTIDE SEQUENCE</scope>
    <source>
        <strain evidence="1">HSMRA1968</strain>
        <tissue evidence="1">Whole embryos</tissue>
    </source>
</reference>
<sequence length="37" mass="4352">MRTNFKRAENTMVMINSINITGRVNDIKEVDNPLRIF</sequence>
<keyword evidence="2" id="KW-1185">Reference proteome</keyword>
<evidence type="ECO:0000313" key="1">
    <source>
        <dbReference type="EMBL" id="KAJ6641857.1"/>
    </source>
</evidence>
<accession>A0A9Q0N1E5</accession>
<dbReference type="AlphaFoldDB" id="A0A9Q0N1E5"/>
<comment type="caution">
    <text evidence="1">The sequence shown here is derived from an EMBL/GenBank/DDBJ whole genome shotgun (WGS) entry which is preliminary data.</text>
</comment>
<name>A0A9Q0N1E5_9DIPT</name>
<evidence type="ECO:0000313" key="2">
    <source>
        <dbReference type="Proteomes" id="UP001151699"/>
    </source>
</evidence>
<proteinExistence type="predicted"/>